<dbReference type="Proteomes" id="UP000662873">
    <property type="component" value="Chromosome"/>
</dbReference>
<evidence type="ECO:0000313" key="2">
    <source>
        <dbReference type="Proteomes" id="UP000662873"/>
    </source>
</evidence>
<organism evidence="1 2">
    <name type="scientific">Candidatus Nitrosymbiomonas proteolyticus</name>
    <dbReference type="NCBI Taxonomy" id="2608984"/>
    <lineage>
        <taxon>Bacteria</taxon>
        <taxon>Bacillati</taxon>
        <taxon>Armatimonadota</taxon>
        <taxon>Armatimonadota incertae sedis</taxon>
        <taxon>Candidatus Nitrosymbiomonas</taxon>
    </lineage>
</organism>
<evidence type="ECO:0000313" key="1">
    <source>
        <dbReference type="EMBL" id="BBO23731.1"/>
    </source>
</evidence>
<dbReference type="KEGG" id="npy:NPRO_13260"/>
<gene>
    <name evidence="1" type="ORF">NPRO_13260</name>
</gene>
<dbReference type="AlphaFoldDB" id="A0A809S9M1"/>
<accession>A0A809S9M1</accession>
<dbReference type="EMBL" id="AP021858">
    <property type="protein sequence ID" value="BBO23731.1"/>
    <property type="molecule type" value="Genomic_DNA"/>
</dbReference>
<name>A0A809S9M1_9BACT</name>
<sequence length="255" mass="26968">MNKRIEDQLAKLAFGELSTSEEAELRRLCESDPEAGKTLEQFQSIRHGLKQLPVTPHQLSTERLSEAILRQGLRSPAEPSLWRWLSAPTWAAAAVLAIWGSWSVYSAGPVESGLTAKPLAARTNLSRGPSGSSGMNSNLESALAQAELSAPDQGAIESAHVEPMKVAKAAPPPPISTEKNVRVAKREPSAPADLVYAADQLSIDVIENAIVSSAAFAASPDDSEPLVIIDEARDETTGASRAKEVTSVSNVVVGG</sequence>
<reference evidence="1" key="1">
    <citation type="journal article" name="DNA Res.">
        <title>The physiological potential of anammox bacteria as revealed by their core genome structure.</title>
        <authorList>
            <person name="Okubo T."/>
            <person name="Toyoda A."/>
            <person name="Fukuhara K."/>
            <person name="Uchiyama I."/>
            <person name="Harigaya Y."/>
            <person name="Kuroiwa M."/>
            <person name="Suzuki T."/>
            <person name="Murakami Y."/>
            <person name="Suwa Y."/>
            <person name="Takami H."/>
        </authorList>
    </citation>
    <scope>NUCLEOTIDE SEQUENCE</scope>
    <source>
        <strain evidence="1">317325-2</strain>
    </source>
</reference>
<protein>
    <submittedName>
        <fullName evidence="1">Uncharacterized protein</fullName>
    </submittedName>
</protein>
<proteinExistence type="predicted"/>